<dbReference type="GO" id="GO:0006412">
    <property type="term" value="P:translation"/>
    <property type="evidence" value="ECO:0007669"/>
    <property type="project" value="UniProtKB-UniRule"/>
</dbReference>
<keyword evidence="8" id="KW-1185">Reference proteome</keyword>
<evidence type="ECO:0000256" key="3">
    <source>
        <dbReference type="ARBA" id="ARBA00022801"/>
    </source>
</evidence>
<evidence type="ECO:0000313" key="7">
    <source>
        <dbReference type="EMBL" id="TLG72538.1"/>
    </source>
</evidence>
<dbReference type="EMBL" id="VBWP01000008">
    <property type="protein sequence ID" value="TLG72538.1"/>
    <property type="molecule type" value="Genomic_DNA"/>
</dbReference>
<dbReference type="CDD" id="cd00487">
    <property type="entry name" value="Pep_deformylase"/>
    <property type="match status" value="1"/>
</dbReference>
<comment type="caution">
    <text evidence="7">The sequence shown here is derived from an EMBL/GenBank/DDBJ whole genome shotgun (WGS) entry which is preliminary data.</text>
</comment>
<evidence type="ECO:0000256" key="6">
    <source>
        <dbReference type="HAMAP-Rule" id="MF_00163"/>
    </source>
</evidence>
<evidence type="ECO:0000256" key="4">
    <source>
        <dbReference type="ARBA" id="ARBA00022917"/>
    </source>
</evidence>
<dbReference type="FunFam" id="3.90.45.10:FF:000002">
    <property type="entry name" value="Peptide deformylase"/>
    <property type="match status" value="1"/>
</dbReference>
<dbReference type="GO" id="GO:0046872">
    <property type="term" value="F:metal ion binding"/>
    <property type="evidence" value="ECO:0007669"/>
    <property type="project" value="UniProtKB-KW"/>
</dbReference>
<dbReference type="PRINTS" id="PR01576">
    <property type="entry name" value="PDEFORMYLASE"/>
</dbReference>
<feature type="binding site" evidence="6">
    <location>
        <position position="153"/>
    </location>
    <ligand>
        <name>Fe cation</name>
        <dbReference type="ChEBI" id="CHEBI:24875"/>
    </ligand>
</feature>
<dbReference type="EC" id="3.5.1.88" evidence="6"/>
<proteinExistence type="inferred from homology"/>
<dbReference type="Gene3D" id="3.90.45.10">
    <property type="entry name" value="Peptide deformylase"/>
    <property type="match status" value="1"/>
</dbReference>
<dbReference type="Proteomes" id="UP000306912">
    <property type="component" value="Unassembled WGS sequence"/>
</dbReference>
<dbReference type="SUPFAM" id="SSF56420">
    <property type="entry name" value="Peptide deformylase"/>
    <property type="match status" value="1"/>
</dbReference>
<dbReference type="HAMAP" id="MF_00163">
    <property type="entry name" value="Pep_deformylase"/>
    <property type="match status" value="1"/>
</dbReference>
<evidence type="ECO:0000256" key="1">
    <source>
        <dbReference type="ARBA" id="ARBA00010759"/>
    </source>
</evidence>
<dbReference type="AlphaFoldDB" id="A0A5R8QB42"/>
<comment type="catalytic activity">
    <reaction evidence="6">
        <text>N-terminal N-formyl-L-methionyl-[peptide] + H2O = N-terminal L-methionyl-[peptide] + formate</text>
        <dbReference type="Rhea" id="RHEA:24420"/>
        <dbReference type="Rhea" id="RHEA-COMP:10639"/>
        <dbReference type="Rhea" id="RHEA-COMP:10640"/>
        <dbReference type="ChEBI" id="CHEBI:15377"/>
        <dbReference type="ChEBI" id="CHEBI:15740"/>
        <dbReference type="ChEBI" id="CHEBI:49298"/>
        <dbReference type="ChEBI" id="CHEBI:64731"/>
        <dbReference type="EC" id="3.5.1.88"/>
    </reaction>
</comment>
<reference evidence="7 8" key="1">
    <citation type="submission" date="2019-05" db="EMBL/GenBank/DDBJ databases">
        <title>Culicoidintestinum kansasii gen. nov., sp. nov. from the gastrointestinal tract of the biting midge, Culicoides sonorensis.</title>
        <authorList>
            <person name="Neupane S."/>
            <person name="Ghosh A."/>
            <person name="Gunther S."/>
            <person name="Martin K."/>
            <person name="Zurek L."/>
        </authorList>
    </citation>
    <scope>NUCLEOTIDE SEQUENCE [LARGE SCALE GENOMIC DNA]</scope>
    <source>
        <strain evidence="7 8">CS-1</strain>
    </source>
</reference>
<comment type="similarity">
    <text evidence="1 6">Belongs to the polypeptide deformylase family.</text>
</comment>
<protein>
    <recommendedName>
        <fullName evidence="6">Peptide deformylase</fullName>
        <shortName evidence="6">PDF</shortName>
        <ecNumber evidence="6">3.5.1.88</ecNumber>
    </recommendedName>
    <alternativeName>
        <fullName evidence="6">Polypeptide deformylase</fullName>
    </alternativeName>
</protein>
<evidence type="ECO:0000256" key="2">
    <source>
        <dbReference type="ARBA" id="ARBA00022723"/>
    </source>
</evidence>
<keyword evidence="5 6" id="KW-0408">Iron</keyword>
<dbReference type="PANTHER" id="PTHR10458:SF8">
    <property type="entry name" value="PEPTIDE DEFORMYLASE 2"/>
    <property type="match status" value="1"/>
</dbReference>
<feature type="binding site" evidence="6">
    <location>
        <position position="157"/>
    </location>
    <ligand>
        <name>Fe cation</name>
        <dbReference type="ChEBI" id="CHEBI:24875"/>
    </ligand>
</feature>
<accession>A0A5R8QB42</accession>
<comment type="cofactor">
    <cofactor evidence="6">
        <name>Fe(2+)</name>
        <dbReference type="ChEBI" id="CHEBI:29033"/>
    </cofactor>
    <text evidence="6">Binds 1 Fe(2+) ion.</text>
</comment>
<organism evidence="7 8">
    <name type="scientific">Culicoidibacter larvae</name>
    <dbReference type="NCBI Taxonomy" id="2579976"/>
    <lineage>
        <taxon>Bacteria</taxon>
        <taxon>Bacillati</taxon>
        <taxon>Bacillota</taxon>
        <taxon>Culicoidibacteria</taxon>
        <taxon>Culicoidibacterales</taxon>
        <taxon>Culicoidibacteraceae</taxon>
        <taxon>Culicoidibacter</taxon>
    </lineage>
</organism>
<dbReference type="OrthoDB" id="9784988at2"/>
<keyword evidence="3 6" id="KW-0378">Hydrolase</keyword>
<dbReference type="PANTHER" id="PTHR10458">
    <property type="entry name" value="PEPTIDE DEFORMYLASE"/>
    <property type="match status" value="1"/>
</dbReference>
<dbReference type="NCBIfam" id="TIGR00079">
    <property type="entry name" value="pept_deformyl"/>
    <property type="match status" value="1"/>
</dbReference>
<name>A0A5R8QB42_9FIRM</name>
<gene>
    <name evidence="6" type="primary">def</name>
    <name evidence="7" type="ORF">FEZ08_09120</name>
</gene>
<dbReference type="PIRSF" id="PIRSF004749">
    <property type="entry name" value="Pep_def"/>
    <property type="match status" value="1"/>
</dbReference>
<dbReference type="FunCoup" id="A0A5R8QB42">
    <property type="interactions" value="17"/>
</dbReference>
<dbReference type="RefSeq" id="WP_138191597.1">
    <property type="nucleotide sequence ID" value="NZ_VBWP01000008.1"/>
</dbReference>
<evidence type="ECO:0000256" key="5">
    <source>
        <dbReference type="ARBA" id="ARBA00023004"/>
    </source>
</evidence>
<sequence length="190" mass="21636">MLLMKDIIDEYNPHIRVVCDEVPFPLSAENKKVIDDLLEYIVNSNDEEIAEKYDLRESVGIAAPQIDVPLRMCAVHTEDENGKMHSYQFINPRIISHSEERAYLKGGEGCLSVNREVEGVVPRYARVTIEYTDVDGKQQTVRLRNYVAIVAQHELDHLDGVLFFDHIRQDQLHHVPGAKEIDLGGAIDTE</sequence>
<comment type="function">
    <text evidence="6">Removes the formyl group from the N-terminal Met of newly synthesized proteins. Requires at least a dipeptide for an efficient rate of reaction. N-terminal L-methionine is a prerequisite for activity but the enzyme has broad specificity at other positions.</text>
</comment>
<dbReference type="Pfam" id="PF01327">
    <property type="entry name" value="Pep_deformylase"/>
    <property type="match status" value="1"/>
</dbReference>
<dbReference type="InterPro" id="IPR023635">
    <property type="entry name" value="Peptide_deformylase"/>
</dbReference>
<evidence type="ECO:0000313" key="8">
    <source>
        <dbReference type="Proteomes" id="UP000306912"/>
    </source>
</evidence>
<dbReference type="GO" id="GO:0042586">
    <property type="term" value="F:peptide deformylase activity"/>
    <property type="evidence" value="ECO:0007669"/>
    <property type="project" value="UniProtKB-UniRule"/>
</dbReference>
<feature type="binding site" evidence="6">
    <location>
        <position position="110"/>
    </location>
    <ligand>
        <name>Fe cation</name>
        <dbReference type="ChEBI" id="CHEBI:24875"/>
    </ligand>
</feature>
<feature type="active site" evidence="6">
    <location>
        <position position="154"/>
    </location>
</feature>
<dbReference type="InterPro" id="IPR036821">
    <property type="entry name" value="Peptide_deformylase_sf"/>
</dbReference>
<dbReference type="InParanoid" id="A0A5R8QB42"/>
<keyword evidence="4 6" id="KW-0648">Protein biosynthesis</keyword>
<keyword evidence="2 6" id="KW-0479">Metal-binding</keyword>